<dbReference type="AlphaFoldDB" id="A0A1D2QQ53"/>
<evidence type="ECO:0000256" key="1">
    <source>
        <dbReference type="ARBA" id="ARBA00022490"/>
    </source>
</evidence>
<dbReference type="Pfam" id="PF00570">
    <property type="entry name" value="HRDC"/>
    <property type="match status" value="1"/>
</dbReference>
<dbReference type="SUPFAM" id="SSF47819">
    <property type="entry name" value="HRDC-like"/>
    <property type="match status" value="2"/>
</dbReference>
<dbReference type="NCBIfam" id="TIGR01388">
    <property type="entry name" value="rnd"/>
    <property type="match status" value="1"/>
</dbReference>
<comment type="caution">
    <text evidence="8">The sequence shown here is derived from an EMBL/GenBank/DDBJ whole genome shotgun (WGS) entry which is preliminary data.</text>
</comment>
<comment type="catalytic activity">
    <reaction evidence="6">
        <text>Exonucleolytic cleavage that removes extra residues from the 3'-terminus of tRNA to produce 5'-mononucleotides.</text>
        <dbReference type="EC" id="3.1.13.5"/>
    </reaction>
</comment>
<dbReference type="EMBL" id="MDLC01000023">
    <property type="protein sequence ID" value="ODS23684.1"/>
    <property type="molecule type" value="Genomic_DNA"/>
</dbReference>
<comment type="cofactor">
    <cofactor evidence="6">
        <name>a divalent metal cation</name>
        <dbReference type="ChEBI" id="CHEBI:60240"/>
    </cofactor>
</comment>
<dbReference type="GO" id="GO:0000166">
    <property type="term" value="F:nucleotide binding"/>
    <property type="evidence" value="ECO:0007669"/>
    <property type="project" value="InterPro"/>
</dbReference>
<comment type="subcellular location">
    <subcellularLocation>
        <location evidence="6">Cytoplasm</location>
    </subcellularLocation>
</comment>
<dbReference type="SMART" id="SM00474">
    <property type="entry name" value="35EXOc"/>
    <property type="match status" value="1"/>
</dbReference>
<dbReference type="InterPro" id="IPR002121">
    <property type="entry name" value="HRDC_dom"/>
</dbReference>
<protein>
    <recommendedName>
        <fullName evidence="6">Ribonuclease D</fullName>
        <shortName evidence="6">RNase D</shortName>
        <ecNumber evidence="6">3.1.13.5</ecNumber>
    </recommendedName>
</protein>
<dbReference type="SUPFAM" id="SSF53098">
    <property type="entry name" value="Ribonuclease H-like"/>
    <property type="match status" value="1"/>
</dbReference>
<dbReference type="InterPro" id="IPR012337">
    <property type="entry name" value="RNaseH-like_sf"/>
</dbReference>
<dbReference type="Pfam" id="PF01612">
    <property type="entry name" value="DNA_pol_A_exo1"/>
    <property type="match status" value="1"/>
</dbReference>
<dbReference type="InterPro" id="IPR010997">
    <property type="entry name" value="HRDC-like_sf"/>
</dbReference>
<dbReference type="SMART" id="SM00341">
    <property type="entry name" value="HRDC"/>
    <property type="match status" value="1"/>
</dbReference>
<evidence type="ECO:0000313" key="9">
    <source>
        <dbReference type="Proteomes" id="UP000242502"/>
    </source>
</evidence>
<evidence type="ECO:0000313" key="8">
    <source>
        <dbReference type="EMBL" id="ODS23684.1"/>
    </source>
</evidence>
<feature type="domain" description="HRDC" evidence="7">
    <location>
        <begin position="213"/>
        <end position="293"/>
    </location>
</feature>
<comment type="similarity">
    <text evidence="6">Belongs to the RNase D family.</text>
</comment>
<keyword evidence="4 6" id="KW-0378">Hydrolase</keyword>
<proteinExistence type="inferred from homology"/>
<comment type="function">
    <text evidence="6">Exonuclease involved in the 3' processing of various precursor tRNAs. Initiates hydrolysis at the 3'-terminus of an RNA molecule and releases 5'-mononucleotides.</text>
</comment>
<keyword evidence="2 6" id="KW-0819">tRNA processing</keyword>
<dbReference type="Gene3D" id="3.30.420.10">
    <property type="entry name" value="Ribonuclease H-like superfamily/Ribonuclease H"/>
    <property type="match status" value="1"/>
</dbReference>
<dbReference type="CDD" id="cd06142">
    <property type="entry name" value="RNaseD_exo"/>
    <property type="match status" value="1"/>
</dbReference>
<evidence type="ECO:0000256" key="6">
    <source>
        <dbReference type="HAMAP-Rule" id="MF_01899"/>
    </source>
</evidence>
<keyword evidence="1 6" id="KW-0963">Cytoplasm</keyword>
<reference evidence="8 9" key="1">
    <citation type="journal article" date="2016" name="Appl. Environ. Microbiol.">
        <title>Lack of Overt Genome Reduction in the Bryostatin-Producing Bryozoan Symbiont "Candidatus Endobugula sertula".</title>
        <authorList>
            <person name="Miller I.J."/>
            <person name="Vanee N."/>
            <person name="Fong S.S."/>
            <person name="Lim-Fong G.E."/>
            <person name="Kwan J.C."/>
        </authorList>
    </citation>
    <scope>NUCLEOTIDE SEQUENCE [LARGE SCALE GENOMIC DNA]</scope>
    <source>
        <strain evidence="8">AB1-4</strain>
    </source>
</reference>
<keyword evidence="5 6" id="KW-0269">Exonuclease</keyword>
<evidence type="ECO:0000256" key="5">
    <source>
        <dbReference type="ARBA" id="ARBA00022839"/>
    </source>
</evidence>
<dbReference type="STRING" id="62101.AB835_07745"/>
<dbReference type="GO" id="GO:0005737">
    <property type="term" value="C:cytoplasm"/>
    <property type="evidence" value="ECO:0007669"/>
    <property type="project" value="UniProtKB-SubCell"/>
</dbReference>
<accession>A0A1D2QQ53</accession>
<dbReference type="Proteomes" id="UP000242502">
    <property type="component" value="Unassembled WGS sequence"/>
</dbReference>
<dbReference type="PROSITE" id="PS50967">
    <property type="entry name" value="HRDC"/>
    <property type="match status" value="1"/>
</dbReference>
<keyword evidence="3 6" id="KW-0540">Nuclease</keyword>
<dbReference type="InterPro" id="IPR002562">
    <property type="entry name" value="3'-5'_exonuclease_dom"/>
</dbReference>
<dbReference type="GO" id="GO:0003676">
    <property type="term" value="F:nucleic acid binding"/>
    <property type="evidence" value="ECO:0007669"/>
    <property type="project" value="InterPro"/>
</dbReference>
<dbReference type="PANTHER" id="PTHR47649">
    <property type="entry name" value="RIBONUCLEASE D"/>
    <property type="match status" value="1"/>
</dbReference>
<dbReference type="InterPro" id="IPR036397">
    <property type="entry name" value="RNaseH_sf"/>
</dbReference>
<sequence length="390" mass="44522">MKAFDYQWINSDTALTRLCEQLSQEPAIALDTEFIRSRTYYPHLGLLQIADSRGIYLVDPLKITQSKPLTQLLTNSSIVKVIHACSEDLDVFQSTLGVLPASLFDTQIAAGFAGYGVSISYANLLRDIKGIDIPKQETRSNWLQRPLSDSQLNYATLDVAYLLDIYQILVEQLQQQKRIEWVESDCDAMVDKLRNTNHKESYYLRIKKAWKLKSHQLAVLQALCAWREQQAQTRNVPRSRVLKDSSLFDLARRLPNSMQQLKRIQDIQTRCIEASGQCLLTTIAEVLNTEVNDTSSYPAHLPKPLNAEQITILKQLKQRVSHIAATLNVPQELLIRKKDYEELIRSKEGSSEEKSEGHYHLPSSLTDWRQDIIGTALLDYLHTLKPSIDT</sequence>
<dbReference type="InterPro" id="IPR044876">
    <property type="entry name" value="HRDC_dom_sf"/>
</dbReference>
<dbReference type="PANTHER" id="PTHR47649:SF1">
    <property type="entry name" value="RIBONUCLEASE D"/>
    <property type="match status" value="1"/>
</dbReference>
<gene>
    <name evidence="6" type="primary">rnd</name>
    <name evidence="8" type="ORF">AB835_07745</name>
</gene>
<evidence type="ECO:0000259" key="7">
    <source>
        <dbReference type="PROSITE" id="PS50967"/>
    </source>
</evidence>
<dbReference type="EC" id="3.1.13.5" evidence="6"/>
<evidence type="ECO:0000256" key="4">
    <source>
        <dbReference type="ARBA" id="ARBA00022801"/>
    </source>
</evidence>
<evidence type="ECO:0000256" key="3">
    <source>
        <dbReference type="ARBA" id="ARBA00022722"/>
    </source>
</evidence>
<dbReference type="GO" id="GO:0033890">
    <property type="term" value="F:ribonuclease D activity"/>
    <property type="evidence" value="ECO:0007669"/>
    <property type="project" value="UniProtKB-UniRule"/>
</dbReference>
<dbReference type="GO" id="GO:0008408">
    <property type="term" value="F:3'-5' exonuclease activity"/>
    <property type="evidence" value="ECO:0007669"/>
    <property type="project" value="InterPro"/>
</dbReference>
<dbReference type="Gene3D" id="1.10.150.80">
    <property type="entry name" value="HRDC domain"/>
    <property type="match status" value="2"/>
</dbReference>
<dbReference type="GO" id="GO:0042780">
    <property type="term" value="P:tRNA 3'-end processing"/>
    <property type="evidence" value="ECO:0007669"/>
    <property type="project" value="UniProtKB-UniRule"/>
</dbReference>
<organism evidence="8 9">
    <name type="scientific">Candidatus Endobugula sertula</name>
    <name type="common">Bugula neritina bacterial symbiont</name>
    <dbReference type="NCBI Taxonomy" id="62101"/>
    <lineage>
        <taxon>Bacteria</taxon>
        <taxon>Pseudomonadati</taxon>
        <taxon>Pseudomonadota</taxon>
        <taxon>Gammaproteobacteria</taxon>
        <taxon>Cellvibrionales</taxon>
        <taxon>Cellvibrionaceae</taxon>
        <taxon>Candidatus Endobugula</taxon>
    </lineage>
</organism>
<dbReference type="InterPro" id="IPR006292">
    <property type="entry name" value="RNase_D"/>
</dbReference>
<name>A0A1D2QQ53_9GAMM</name>
<dbReference type="InterPro" id="IPR051086">
    <property type="entry name" value="RNase_D-like"/>
</dbReference>
<dbReference type="HAMAP" id="MF_01899">
    <property type="entry name" value="RNase_D"/>
    <property type="match status" value="1"/>
</dbReference>
<evidence type="ECO:0000256" key="2">
    <source>
        <dbReference type="ARBA" id="ARBA00022694"/>
    </source>
</evidence>